<keyword evidence="3" id="KW-1133">Transmembrane helix</keyword>
<dbReference type="Pfam" id="PF00905">
    <property type="entry name" value="Transpeptidase"/>
    <property type="match status" value="1"/>
</dbReference>
<evidence type="ECO:0000256" key="3">
    <source>
        <dbReference type="SAM" id="Phobius"/>
    </source>
</evidence>
<dbReference type="GO" id="GO:0009252">
    <property type="term" value="P:peptidoglycan biosynthetic process"/>
    <property type="evidence" value="ECO:0007669"/>
    <property type="project" value="InterPro"/>
</dbReference>
<feature type="domain" description="Penicillin-binding protein dimerisation" evidence="5">
    <location>
        <begin position="82"/>
        <end position="248"/>
    </location>
</feature>
<dbReference type="NCBIfam" id="TIGR03423">
    <property type="entry name" value="pbp2_mrdA"/>
    <property type="match status" value="1"/>
</dbReference>
<comment type="caution">
    <text evidence="6">The sequence shown here is derived from an EMBL/GenBank/DDBJ whole genome shotgun (WGS) entry which is preliminary data.</text>
</comment>
<dbReference type="InterPro" id="IPR012338">
    <property type="entry name" value="Beta-lactam/transpept-like"/>
</dbReference>
<name>A0A1G2CH13_9BACT</name>
<dbReference type="InterPro" id="IPR036138">
    <property type="entry name" value="PBP_dimer_sf"/>
</dbReference>
<protein>
    <submittedName>
        <fullName evidence="6">Penicillin-binding protein 2</fullName>
    </submittedName>
</protein>
<reference evidence="6 7" key="1">
    <citation type="journal article" date="2016" name="Nat. Commun.">
        <title>Thousands of microbial genomes shed light on interconnected biogeochemical processes in an aquifer system.</title>
        <authorList>
            <person name="Anantharaman K."/>
            <person name="Brown C.T."/>
            <person name="Hug L.A."/>
            <person name="Sharon I."/>
            <person name="Castelle C.J."/>
            <person name="Probst A.J."/>
            <person name="Thomas B.C."/>
            <person name="Singh A."/>
            <person name="Wilkins M.J."/>
            <person name="Karaoz U."/>
            <person name="Brodie E.L."/>
            <person name="Williams K.H."/>
            <person name="Hubbard S.S."/>
            <person name="Banfield J.F."/>
        </authorList>
    </citation>
    <scope>NUCLEOTIDE SEQUENCE [LARGE SCALE GENOMIC DNA]</scope>
</reference>
<sequence>MFFRRRKKELNLEETLSDDWAKDKDAELVEVPLGNWPMVLAGLCVSFITIVLAGRIAFVGLAQSTRYELRAEDNQNLVSFLPAPRGIIYDRNGKIIADNKPVFSAYLKTDEFLRQTDSQEQVLDYIGGILSLSREEIWNSLKSSDLERNNGLLLLNPDLSQEEAVKLKSLNLRSVEIADNFDRNYPNGEIFSSILGYTGMVTVSDLKNNSNLMIHDEIGKGGVELYYDDELRGTNGKTIRKRDARGILLGDKEEIKPEIGKPLYLTIDADLQRYFYQRMKIQLSSLGRTKGVGLAMNPQNGEILAMLNFPVYDNNILSSAGRNPEKQAILTSRDQPLFNRAIAGFYTPGSTIKPLVATAALKEGVITPSKEIFSPGYIDIPNPYKPDEPTRYLDWRYQGYVNLASAIAQSSNVYFYEIGGGGPDSAGLGITRLRQWWQKFNLGNLTGIDLPGEAKGFLPSPEWKEKKDKQPWLLGDTYNVSIGQGDLLLTPIQLIEYISAIANGGKVFQPTVNKNVEHKIISDLSYLNQQFQEVREGMRLVATSKLSMANTLGELPFAVEGKTGTAQVRSNQQQNAFFVGYATSENPQIAVLVLVENSREGSLNAVPIAKDIFNWYYENRIKNSK</sequence>
<dbReference type="PANTHER" id="PTHR30627">
    <property type="entry name" value="PEPTIDOGLYCAN D,D-TRANSPEPTIDASE"/>
    <property type="match status" value="1"/>
</dbReference>
<accession>A0A1G2CH13</accession>
<proteinExistence type="predicted"/>
<evidence type="ECO:0000313" key="7">
    <source>
        <dbReference type="Proteomes" id="UP000176287"/>
    </source>
</evidence>
<feature type="transmembrane region" description="Helical" evidence="3">
    <location>
        <begin position="38"/>
        <end position="61"/>
    </location>
</feature>
<dbReference type="InterPro" id="IPR005311">
    <property type="entry name" value="PBP_dimer"/>
</dbReference>
<dbReference type="SUPFAM" id="SSF56601">
    <property type="entry name" value="beta-lactamase/transpeptidase-like"/>
    <property type="match status" value="1"/>
</dbReference>
<comment type="subcellular location">
    <subcellularLocation>
        <location evidence="1">Membrane</location>
    </subcellularLocation>
</comment>
<dbReference type="SUPFAM" id="SSF56519">
    <property type="entry name" value="Penicillin binding protein dimerisation domain"/>
    <property type="match status" value="1"/>
</dbReference>
<dbReference type="Gene3D" id="3.90.1310.10">
    <property type="entry name" value="Penicillin-binding protein 2a (Domain 2)"/>
    <property type="match status" value="1"/>
</dbReference>
<dbReference type="AlphaFoldDB" id="A0A1G2CH13"/>
<keyword evidence="2 3" id="KW-0472">Membrane</keyword>
<dbReference type="GO" id="GO:0005886">
    <property type="term" value="C:plasma membrane"/>
    <property type="evidence" value="ECO:0007669"/>
    <property type="project" value="TreeGrafter"/>
</dbReference>
<dbReference type="Proteomes" id="UP000176287">
    <property type="component" value="Unassembled WGS sequence"/>
</dbReference>
<organism evidence="6 7">
    <name type="scientific">Candidatus Liptonbacteria bacterium RIFCSPLOWO2_01_FULL_45_15</name>
    <dbReference type="NCBI Taxonomy" id="1798649"/>
    <lineage>
        <taxon>Bacteria</taxon>
        <taxon>Candidatus Liptoniibacteriota</taxon>
    </lineage>
</organism>
<dbReference type="InterPro" id="IPR001460">
    <property type="entry name" value="PCN-bd_Tpept"/>
</dbReference>
<dbReference type="Gene3D" id="3.40.710.10">
    <property type="entry name" value="DD-peptidase/beta-lactamase superfamily"/>
    <property type="match status" value="1"/>
</dbReference>
<evidence type="ECO:0000256" key="1">
    <source>
        <dbReference type="ARBA" id="ARBA00004370"/>
    </source>
</evidence>
<dbReference type="STRING" id="1798649.A3B13_02010"/>
<evidence type="ECO:0000256" key="2">
    <source>
        <dbReference type="ARBA" id="ARBA00023136"/>
    </source>
</evidence>
<dbReference type="GO" id="GO:0009002">
    <property type="term" value="F:serine-type D-Ala-D-Ala carboxypeptidase activity"/>
    <property type="evidence" value="ECO:0007669"/>
    <property type="project" value="InterPro"/>
</dbReference>
<evidence type="ECO:0000259" key="4">
    <source>
        <dbReference type="Pfam" id="PF00905"/>
    </source>
</evidence>
<evidence type="ECO:0000313" key="6">
    <source>
        <dbReference type="EMBL" id="OGY99940.1"/>
    </source>
</evidence>
<feature type="domain" description="Penicillin-binding protein transpeptidase" evidence="4">
    <location>
        <begin position="293"/>
        <end position="613"/>
    </location>
</feature>
<dbReference type="InterPro" id="IPR050515">
    <property type="entry name" value="Beta-lactam/transpept"/>
</dbReference>
<dbReference type="GO" id="GO:0008658">
    <property type="term" value="F:penicillin binding"/>
    <property type="evidence" value="ECO:0007669"/>
    <property type="project" value="InterPro"/>
</dbReference>
<gene>
    <name evidence="6" type="ORF">A3B13_02010</name>
</gene>
<dbReference type="Pfam" id="PF03717">
    <property type="entry name" value="PBP_dimer"/>
    <property type="match status" value="1"/>
</dbReference>
<dbReference type="InterPro" id="IPR017790">
    <property type="entry name" value="Penicillin-binding_protein_2"/>
</dbReference>
<dbReference type="GO" id="GO:0071555">
    <property type="term" value="P:cell wall organization"/>
    <property type="evidence" value="ECO:0007669"/>
    <property type="project" value="TreeGrafter"/>
</dbReference>
<keyword evidence="3" id="KW-0812">Transmembrane</keyword>
<dbReference type="EMBL" id="MHKZ01000032">
    <property type="protein sequence ID" value="OGY99940.1"/>
    <property type="molecule type" value="Genomic_DNA"/>
</dbReference>
<evidence type="ECO:0000259" key="5">
    <source>
        <dbReference type="Pfam" id="PF03717"/>
    </source>
</evidence>